<dbReference type="OrthoDB" id="1929803at2759"/>
<reference evidence="1 2" key="1">
    <citation type="journal article" date="2020" name="Nat. Food">
        <title>A phased Vanilla planifolia genome enables genetic improvement of flavour and production.</title>
        <authorList>
            <person name="Hasing T."/>
            <person name="Tang H."/>
            <person name="Brym M."/>
            <person name="Khazi F."/>
            <person name="Huang T."/>
            <person name="Chambers A.H."/>
        </authorList>
    </citation>
    <scope>NUCLEOTIDE SEQUENCE [LARGE SCALE GENOMIC DNA]</scope>
    <source>
        <tissue evidence="1">Leaf</tissue>
    </source>
</reference>
<gene>
    <name evidence="1" type="ORF">HPP92_011583</name>
</gene>
<dbReference type="AlphaFoldDB" id="A0A835QVY6"/>
<accession>A0A835QVY6</accession>
<organism evidence="1 2">
    <name type="scientific">Vanilla planifolia</name>
    <name type="common">Vanilla</name>
    <dbReference type="NCBI Taxonomy" id="51239"/>
    <lineage>
        <taxon>Eukaryota</taxon>
        <taxon>Viridiplantae</taxon>
        <taxon>Streptophyta</taxon>
        <taxon>Embryophyta</taxon>
        <taxon>Tracheophyta</taxon>
        <taxon>Spermatophyta</taxon>
        <taxon>Magnoliopsida</taxon>
        <taxon>Liliopsida</taxon>
        <taxon>Asparagales</taxon>
        <taxon>Orchidaceae</taxon>
        <taxon>Vanilloideae</taxon>
        <taxon>Vanilleae</taxon>
        <taxon>Vanilla</taxon>
    </lineage>
</organism>
<evidence type="ECO:0000313" key="2">
    <source>
        <dbReference type="Proteomes" id="UP000636800"/>
    </source>
</evidence>
<name>A0A835QVY6_VANPL</name>
<keyword evidence="2" id="KW-1185">Reference proteome</keyword>
<dbReference type="EMBL" id="JADCNL010000005">
    <property type="protein sequence ID" value="KAG0480725.1"/>
    <property type="molecule type" value="Genomic_DNA"/>
</dbReference>
<comment type="caution">
    <text evidence="1">The sequence shown here is derived from an EMBL/GenBank/DDBJ whole genome shotgun (WGS) entry which is preliminary data.</text>
</comment>
<protein>
    <submittedName>
        <fullName evidence="1">Uncharacterized protein</fullName>
    </submittedName>
</protein>
<evidence type="ECO:0000313" key="1">
    <source>
        <dbReference type="EMBL" id="KAG0480725.1"/>
    </source>
</evidence>
<dbReference type="Proteomes" id="UP000636800">
    <property type="component" value="Chromosome 5"/>
</dbReference>
<proteinExistence type="predicted"/>
<sequence length="221" mass="24400">MKKAVHPISNETLRSLSLACTPAAPVPVCGFEYPVHPSTRPFLSSDAGSLQGRHVTALCPASQRRRRPASELTWLLNHRPDAFSISGRRRLRNAATHENLPLSPRQSPLAITGRSRSINTVNLRRKVLDRRRPTIDRVKSSLLVPTAVSQRTGHVHSAAEPPPATFPAHPPHSGGIRARLDLLPGTAFLLHLRVTVYFIPVTLKESFLTELLLVRCPRSVD</sequence>